<keyword evidence="3 6" id="KW-0812">Transmembrane</keyword>
<feature type="transmembrane region" description="Helical" evidence="6">
    <location>
        <begin position="324"/>
        <end position="346"/>
    </location>
</feature>
<dbReference type="Gene3D" id="1.20.1250.20">
    <property type="entry name" value="MFS general substrate transporter like domains"/>
    <property type="match status" value="1"/>
</dbReference>
<sequence length="531" mass="57436">MASKQKPADKAGSVSSVDAGVVVAQRVVTTYTWEKWVPGPSASYCFKGLSPVGARAGFAGCGCIIFILSGYNASLFGSVSSVDSYREIVGLSSGSSHDSVILGIISASYWLGVIVGALFCGWISDLVGRRKTIVCFCILGLVVVPLLTALENFAWALVLRILNGTVTGALDSATLTWSAETAHHKRRGRAIAMELAVSAYGAGFAYFSVYGLTSEYSSTVVWRLPIAIQLILIFITLALIWFLPESPRWLIKMGRISEVHEVLKTLSSFDQDDEGQSETEAIQSAVESIELALDVERQFEASSNYFTILFRPDRFSTPRRSWTALLIQFSAQFLVGGGLIAAYGISVFETGGWPARTATLLTGVTFVVVATSGIIGAIFFADRLGRRNTFACGALIGGILTILIGVCALYVSHYSETDNALSKRYSIGVVALQFIWGVNFGLTWLWCAFLYPAEIFPTESRSMGSALSVIGFALGAFTCNEVGSYIYNAITYKAFFIFETKNKTLEEVNNLYGKVDENIAGERPQDGGNTL</sequence>
<evidence type="ECO:0000256" key="3">
    <source>
        <dbReference type="ARBA" id="ARBA00022692"/>
    </source>
</evidence>
<dbReference type="Proteomes" id="UP000286045">
    <property type="component" value="Unassembled WGS sequence"/>
</dbReference>
<dbReference type="InterPro" id="IPR050360">
    <property type="entry name" value="MFS_Sugar_Transporters"/>
</dbReference>
<evidence type="ECO:0000313" key="9">
    <source>
        <dbReference type="Proteomes" id="UP000286045"/>
    </source>
</evidence>
<dbReference type="PROSITE" id="PS50850">
    <property type="entry name" value="MFS"/>
    <property type="match status" value="1"/>
</dbReference>
<protein>
    <recommendedName>
        <fullName evidence="7">Major facilitator superfamily (MFS) profile domain-containing protein</fullName>
    </recommendedName>
</protein>
<comment type="subcellular location">
    <subcellularLocation>
        <location evidence="1">Membrane</location>
        <topology evidence="1">Multi-pass membrane protein</topology>
    </subcellularLocation>
</comment>
<keyword evidence="5 6" id="KW-0472">Membrane</keyword>
<dbReference type="GO" id="GO:0005351">
    <property type="term" value="F:carbohydrate:proton symporter activity"/>
    <property type="evidence" value="ECO:0007669"/>
    <property type="project" value="TreeGrafter"/>
</dbReference>
<keyword evidence="9" id="KW-1185">Reference proteome</keyword>
<keyword evidence="4 6" id="KW-1133">Transmembrane helix</keyword>
<evidence type="ECO:0000256" key="2">
    <source>
        <dbReference type="ARBA" id="ARBA00010992"/>
    </source>
</evidence>
<gene>
    <name evidence="8" type="ORF">EKO27_g238</name>
</gene>
<evidence type="ECO:0000313" key="8">
    <source>
        <dbReference type="EMBL" id="RWA14881.1"/>
    </source>
</evidence>
<dbReference type="PROSITE" id="PS00216">
    <property type="entry name" value="SUGAR_TRANSPORT_1"/>
    <property type="match status" value="1"/>
</dbReference>
<evidence type="ECO:0000256" key="5">
    <source>
        <dbReference type="ARBA" id="ARBA00023136"/>
    </source>
</evidence>
<feature type="transmembrane region" description="Helical" evidence="6">
    <location>
        <begin position="133"/>
        <end position="155"/>
    </location>
</feature>
<dbReference type="Pfam" id="PF00083">
    <property type="entry name" value="Sugar_tr"/>
    <property type="match status" value="1"/>
</dbReference>
<dbReference type="InterPro" id="IPR005828">
    <property type="entry name" value="MFS_sugar_transport-like"/>
</dbReference>
<feature type="transmembrane region" description="Helical" evidence="6">
    <location>
        <begin position="56"/>
        <end position="79"/>
    </location>
</feature>
<organism evidence="8 9">
    <name type="scientific">Xylaria grammica</name>
    <dbReference type="NCBI Taxonomy" id="363999"/>
    <lineage>
        <taxon>Eukaryota</taxon>
        <taxon>Fungi</taxon>
        <taxon>Dikarya</taxon>
        <taxon>Ascomycota</taxon>
        <taxon>Pezizomycotina</taxon>
        <taxon>Sordariomycetes</taxon>
        <taxon>Xylariomycetidae</taxon>
        <taxon>Xylariales</taxon>
        <taxon>Xylariaceae</taxon>
        <taxon>Xylaria</taxon>
    </lineage>
</organism>
<dbReference type="GO" id="GO:0016020">
    <property type="term" value="C:membrane"/>
    <property type="evidence" value="ECO:0007669"/>
    <property type="project" value="UniProtKB-SubCell"/>
</dbReference>
<comment type="caution">
    <text evidence="8">The sequence shown here is derived from an EMBL/GenBank/DDBJ whole genome shotgun (WGS) entry which is preliminary data.</text>
</comment>
<reference evidence="8 9" key="1">
    <citation type="submission" date="2018-12" db="EMBL/GenBank/DDBJ databases">
        <title>Draft genome sequence of Xylaria grammica IHI A82.</title>
        <authorList>
            <person name="Buettner E."/>
            <person name="Kellner H."/>
        </authorList>
    </citation>
    <scope>NUCLEOTIDE SEQUENCE [LARGE SCALE GENOMIC DNA]</scope>
    <source>
        <strain evidence="8 9">IHI A82</strain>
    </source>
</reference>
<feature type="transmembrane region" description="Helical" evidence="6">
    <location>
        <begin position="431"/>
        <end position="453"/>
    </location>
</feature>
<feature type="transmembrane region" description="Helical" evidence="6">
    <location>
        <begin position="224"/>
        <end position="243"/>
    </location>
</feature>
<name>A0A439DKG1_9PEZI</name>
<feature type="transmembrane region" description="Helical" evidence="6">
    <location>
        <begin position="161"/>
        <end position="179"/>
    </location>
</feature>
<evidence type="ECO:0000256" key="1">
    <source>
        <dbReference type="ARBA" id="ARBA00004141"/>
    </source>
</evidence>
<comment type="similarity">
    <text evidence="2">Belongs to the major facilitator superfamily. Sugar transporter (TC 2.A.1.1) family.</text>
</comment>
<dbReference type="InterPro" id="IPR020846">
    <property type="entry name" value="MFS_dom"/>
</dbReference>
<evidence type="ECO:0000256" key="4">
    <source>
        <dbReference type="ARBA" id="ARBA00022989"/>
    </source>
</evidence>
<accession>A0A439DKG1</accession>
<feature type="domain" description="Major facilitator superfamily (MFS) profile" evidence="7">
    <location>
        <begin position="58"/>
        <end position="531"/>
    </location>
</feature>
<dbReference type="InterPro" id="IPR036259">
    <property type="entry name" value="MFS_trans_sf"/>
</dbReference>
<feature type="transmembrane region" description="Helical" evidence="6">
    <location>
        <begin position="99"/>
        <end position="121"/>
    </location>
</feature>
<evidence type="ECO:0000256" key="6">
    <source>
        <dbReference type="SAM" id="Phobius"/>
    </source>
</evidence>
<dbReference type="InterPro" id="IPR005829">
    <property type="entry name" value="Sugar_transporter_CS"/>
</dbReference>
<dbReference type="SUPFAM" id="SSF103473">
    <property type="entry name" value="MFS general substrate transporter"/>
    <property type="match status" value="1"/>
</dbReference>
<feature type="transmembrane region" description="Helical" evidence="6">
    <location>
        <begin position="191"/>
        <end position="212"/>
    </location>
</feature>
<dbReference type="PANTHER" id="PTHR48022:SF78">
    <property type="entry name" value="MONOSACCHARIDE TRANSPORTER, PUTATIVE (AFU_ORTHOLOGUE AFUA_2G02110)-RELATED"/>
    <property type="match status" value="1"/>
</dbReference>
<dbReference type="PANTHER" id="PTHR48022">
    <property type="entry name" value="PLASTIDIC GLUCOSE TRANSPORTER 4"/>
    <property type="match status" value="1"/>
</dbReference>
<feature type="transmembrane region" description="Helical" evidence="6">
    <location>
        <begin position="358"/>
        <end position="381"/>
    </location>
</feature>
<feature type="transmembrane region" description="Helical" evidence="6">
    <location>
        <begin position="388"/>
        <end position="411"/>
    </location>
</feature>
<dbReference type="AlphaFoldDB" id="A0A439DKG1"/>
<proteinExistence type="inferred from homology"/>
<dbReference type="EMBL" id="RYZI01000002">
    <property type="protein sequence ID" value="RWA14881.1"/>
    <property type="molecule type" value="Genomic_DNA"/>
</dbReference>
<evidence type="ECO:0000259" key="7">
    <source>
        <dbReference type="PROSITE" id="PS50850"/>
    </source>
</evidence>